<reference evidence="3 4" key="1">
    <citation type="submission" date="2018-04" db="EMBL/GenBank/DDBJ databases">
        <title>Pedobacter chongqingensis sp. nov., isolated from a rottenly hemp rope.</title>
        <authorList>
            <person name="Cai Y."/>
        </authorList>
    </citation>
    <scope>NUCLEOTIDE SEQUENCE [LARGE SCALE GENOMIC DNA]</scope>
    <source>
        <strain evidence="3 4">FJ4-8</strain>
    </source>
</reference>
<organism evidence="3 4">
    <name type="scientific">Pararcticibacter amylolyticus</name>
    <dbReference type="NCBI Taxonomy" id="2173175"/>
    <lineage>
        <taxon>Bacteria</taxon>
        <taxon>Pseudomonadati</taxon>
        <taxon>Bacteroidota</taxon>
        <taxon>Sphingobacteriia</taxon>
        <taxon>Sphingobacteriales</taxon>
        <taxon>Sphingobacteriaceae</taxon>
        <taxon>Pararcticibacter</taxon>
    </lineage>
</organism>
<evidence type="ECO:0000256" key="2">
    <source>
        <dbReference type="PROSITE-ProRule" id="PRU00504"/>
    </source>
</evidence>
<dbReference type="AlphaFoldDB" id="A0A2U2P9Q0"/>
<sequence length="38" mass="4142">SASFQYPAGLAQDPSGNLYVSDMYNHRIRKITPSGVVT</sequence>
<keyword evidence="1" id="KW-0677">Repeat</keyword>
<feature type="repeat" description="NHL" evidence="2">
    <location>
        <begin position="1"/>
        <end position="34"/>
    </location>
</feature>
<accession>A0A2U2P9Q0</accession>
<feature type="non-terminal residue" evidence="3">
    <location>
        <position position="38"/>
    </location>
</feature>
<dbReference type="Gene3D" id="2.120.10.30">
    <property type="entry name" value="TolB, C-terminal domain"/>
    <property type="match status" value="1"/>
</dbReference>
<name>A0A2U2P9Q0_9SPHI</name>
<dbReference type="InterPro" id="IPR001258">
    <property type="entry name" value="NHL_repeat"/>
</dbReference>
<dbReference type="Proteomes" id="UP000245647">
    <property type="component" value="Unassembled WGS sequence"/>
</dbReference>
<evidence type="ECO:0000256" key="1">
    <source>
        <dbReference type="ARBA" id="ARBA00022737"/>
    </source>
</evidence>
<gene>
    <name evidence="3" type="ORF">DDR33_24480</name>
</gene>
<dbReference type="Pfam" id="PF01436">
    <property type="entry name" value="NHL"/>
    <property type="match status" value="1"/>
</dbReference>
<dbReference type="InterPro" id="IPR011042">
    <property type="entry name" value="6-blade_b-propeller_TolB-like"/>
</dbReference>
<dbReference type="SUPFAM" id="SSF101898">
    <property type="entry name" value="NHL repeat"/>
    <property type="match status" value="1"/>
</dbReference>
<comment type="caution">
    <text evidence="3">The sequence shown here is derived from an EMBL/GenBank/DDBJ whole genome shotgun (WGS) entry which is preliminary data.</text>
</comment>
<dbReference type="PROSITE" id="PS51125">
    <property type="entry name" value="NHL"/>
    <property type="match status" value="1"/>
</dbReference>
<dbReference type="EMBL" id="QEAS01000040">
    <property type="protein sequence ID" value="PWG78024.1"/>
    <property type="molecule type" value="Genomic_DNA"/>
</dbReference>
<protein>
    <recommendedName>
        <fullName evidence="5">Gluconolaconase</fullName>
    </recommendedName>
</protein>
<feature type="non-terminal residue" evidence="3">
    <location>
        <position position="1"/>
    </location>
</feature>
<evidence type="ECO:0000313" key="3">
    <source>
        <dbReference type="EMBL" id="PWG78024.1"/>
    </source>
</evidence>
<evidence type="ECO:0000313" key="4">
    <source>
        <dbReference type="Proteomes" id="UP000245647"/>
    </source>
</evidence>
<evidence type="ECO:0008006" key="5">
    <source>
        <dbReference type="Google" id="ProtNLM"/>
    </source>
</evidence>
<proteinExistence type="predicted"/>
<keyword evidence="4" id="KW-1185">Reference proteome</keyword>